<feature type="transmembrane region" description="Helical" evidence="1">
    <location>
        <begin position="6"/>
        <end position="27"/>
    </location>
</feature>
<proteinExistence type="predicted"/>
<evidence type="ECO:0000313" key="2">
    <source>
        <dbReference type="EMBL" id="SFQ30455.1"/>
    </source>
</evidence>
<keyword evidence="1" id="KW-0812">Transmembrane</keyword>
<dbReference type="EMBL" id="FOXH01000014">
    <property type="protein sequence ID" value="SFQ30455.1"/>
    <property type="molecule type" value="Genomic_DNA"/>
</dbReference>
<keyword evidence="1" id="KW-1133">Transmembrane helix</keyword>
<protein>
    <submittedName>
        <fullName evidence="2">Uncharacterized protein</fullName>
    </submittedName>
</protein>
<evidence type="ECO:0000256" key="1">
    <source>
        <dbReference type="SAM" id="Phobius"/>
    </source>
</evidence>
<dbReference type="Proteomes" id="UP000199306">
    <property type="component" value="Unassembled WGS sequence"/>
</dbReference>
<keyword evidence="3" id="KW-1185">Reference proteome</keyword>
<dbReference type="AlphaFoldDB" id="A0A1I5XER7"/>
<name>A0A1I5XER7_9BACT</name>
<sequence length="65" mass="7572">MDNIAIIQNMVEIIFSIFLLGFGISILKDISSAGYKEHRANDLADNRRNFYEFLRHSKKVVRKIT</sequence>
<evidence type="ECO:0000313" key="3">
    <source>
        <dbReference type="Proteomes" id="UP000199306"/>
    </source>
</evidence>
<dbReference type="STRING" id="1079859.SAMN04515674_11499"/>
<organism evidence="2 3">
    <name type="scientific">Pseudarcicella hirudinis</name>
    <dbReference type="NCBI Taxonomy" id="1079859"/>
    <lineage>
        <taxon>Bacteria</taxon>
        <taxon>Pseudomonadati</taxon>
        <taxon>Bacteroidota</taxon>
        <taxon>Cytophagia</taxon>
        <taxon>Cytophagales</taxon>
        <taxon>Flectobacillaceae</taxon>
        <taxon>Pseudarcicella</taxon>
    </lineage>
</organism>
<keyword evidence="1" id="KW-0472">Membrane</keyword>
<gene>
    <name evidence="2" type="ORF">SAMN04515674_11499</name>
</gene>
<reference evidence="2 3" key="1">
    <citation type="submission" date="2016-10" db="EMBL/GenBank/DDBJ databases">
        <authorList>
            <person name="de Groot N.N."/>
        </authorList>
    </citation>
    <scope>NUCLEOTIDE SEQUENCE [LARGE SCALE GENOMIC DNA]</scope>
    <source>
        <strain evidence="3">E92,LMG 26720,CCM 7988</strain>
    </source>
</reference>
<dbReference type="RefSeq" id="WP_092018969.1">
    <property type="nucleotide sequence ID" value="NZ_FOXH01000014.1"/>
</dbReference>
<accession>A0A1I5XER7</accession>